<dbReference type="SUPFAM" id="SSF144052">
    <property type="entry name" value="Thermophilic metalloprotease-like"/>
    <property type="match status" value="1"/>
</dbReference>
<dbReference type="AlphaFoldDB" id="A0A9D2BJ33"/>
<gene>
    <name evidence="2" type="ORF">H9734_10215</name>
</gene>
<dbReference type="Pfam" id="PF02073">
    <property type="entry name" value="Peptidase_M29"/>
    <property type="match status" value="1"/>
</dbReference>
<sequence length="699" mass="81200">MTERMEGMTDYRNDAEERALLMERRDLSMERIRQIPDENSVPVAYRDYFAEMAKYIVKVLTLGERLKEGVLETADVEELKVFNEAPYRDILSERYGHSYGNPSYAVEMLGDGYGQMLSYLYAEIQGMVVSVYEDRLWDCVIVMELFLEIYRMFEEEELPTKSALRDVIYWYVSDYTDDTMEYRIREQVDPSLNFAADIVRNADLTDLRYLFRYGEYITENEWKTAEFMNRLPQEEIDAMARTYTEGYRIGFVLGNKDLSKKKTVNIRYHLGFERMVRAAILQFEEIGLQPVIYRSAVHVADRNRRGLRVGYSGAVPNKQFDYDHREDPALFLDEDLVQRRLRAMQVAFEKHKTEANTHAGPAVIEIFGEKPFTPQTNRYAPAFNEKQQKLQVRYNNEAGQITNRYIIGEERSFTIIAYPVPEIGERFEEIFRETVKINTLDYRKYQNIQQYLIDALDQGTCVYVKGKGENKTDLRIQLHQLEHPEKQTNFENCVADVNIPVGEVFTSPVLKGTNGVLHVSSVYLNELNYRNLCLTLKDGMITEYSCTNFDREEENKKYIEANILFHHPTLPIGEFAIGTNTTAYVMAQKYQIADKLPILIAEKMGPHFAMGDTCYSWAEDTAVFNPDGKEIIARDNEVSILRKEDPGKAYFGCHTDITIPYDELDYIRVQKADGSRISLIEDGRFVLPGTEELNEAFQE</sequence>
<dbReference type="EMBL" id="DXEK01000166">
    <property type="protein sequence ID" value="HIX77953.1"/>
    <property type="molecule type" value="Genomic_DNA"/>
</dbReference>
<dbReference type="EC" id="3.4.11.-" evidence="2"/>
<keyword evidence="2" id="KW-0031">Aminopeptidase</keyword>
<dbReference type="Proteomes" id="UP000886890">
    <property type="component" value="Unassembled WGS sequence"/>
</dbReference>
<keyword evidence="2" id="KW-0645">Protease</keyword>
<evidence type="ECO:0000313" key="2">
    <source>
        <dbReference type="EMBL" id="HIX77953.1"/>
    </source>
</evidence>
<keyword evidence="2" id="KW-0378">Hydrolase</keyword>
<reference evidence="2" key="1">
    <citation type="journal article" date="2021" name="PeerJ">
        <title>Extensive microbial diversity within the chicken gut microbiome revealed by metagenomics and culture.</title>
        <authorList>
            <person name="Gilroy R."/>
            <person name="Ravi A."/>
            <person name="Getino M."/>
            <person name="Pursley I."/>
            <person name="Horton D.L."/>
            <person name="Alikhan N.F."/>
            <person name="Baker D."/>
            <person name="Gharbi K."/>
            <person name="Hall N."/>
            <person name="Watson M."/>
            <person name="Adriaenssens E.M."/>
            <person name="Foster-Nyarko E."/>
            <person name="Jarju S."/>
            <person name="Secka A."/>
            <person name="Antonio M."/>
            <person name="Oren A."/>
            <person name="Chaudhuri R.R."/>
            <person name="La Ragione R."/>
            <person name="Hildebrand F."/>
            <person name="Pallen M.J."/>
        </authorList>
    </citation>
    <scope>NUCLEOTIDE SEQUENCE</scope>
    <source>
        <strain evidence="2">CHK183-1962</strain>
    </source>
</reference>
<accession>A0A9D2BJ33</accession>
<dbReference type="PANTHER" id="PTHR34448:SF3">
    <property type="entry name" value="AMINOPEPTIDASE AMPS"/>
    <property type="match status" value="1"/>
</dbReference>
<dbReference type="PANTHER" id="PTHR34448">
    <property type="entry name" value="AMINOPEPTIDASE"/>
    <property type="match status" value="1"/>
</dbReference>
<keyword evidence="1" id="KW-0479">Metal-binding</keyword>
<comment type="caution">
    <text evidence="2">The sequence shown here is derived from an EMBL/GenBank/DDBJ whole genome shotgun (WGS) entry which is preliminary data.</text>
</comment>
<dbReference type="InterPro" id="IPR000787">
    <property type="entry name" value="Peptidase_M29"/>
</dbReference>
<dbReference type="GO" id="GO:0006508">
    <property type="term" value="P:proteolysis"/>
    <property type="evidence" value="ECO:0007669"/>
    <property type="project" value="InterPro"/>
</dbReference>
<name>A0A9D2BJ33_9FIRM</name>
<evidence type="ECO:0000256" key="1">
    <source>
        <dbReference type="ARBA" id="ARBA00022723"/>
    </source>
</evidence>
<reference evidence="2" key="2">
    <citation type="submission" date="2021-04" db="EMBL/GenBank/DDBJ databases">
        <authorList>
            <person name="Gilroy R."/>
        </authorList>
    </citation>
    <scope>NUCLEOTIDE SEQUENCE</scope>
    <source>
        <strain evidence="2">CHK183-1962</strain>
    </source>
</reference>
<protein>
    <submittedName>
        <fullName evidence="2">Aminopeptidase</fullName>
        <ecNumber evidence="2">3.4.11.-</ecNumber>
    </submittedName>
</protein>
<dbReference type="GO" id="GO:0004177">
    <property type="term" value="F:aminopeptidase activity"/>
    <property type="evidence" value="ECO:0007669"/>
    <property type="project" value="UniProtKB-KW"/>
</dbReference>
<proteinExistence type="predicted"/>
<organism evidence="2 3">
    <name type="scientific">Candidatus Fusicatenibacter merdavium</name>
    <dbReference type="NCBI Taxonomy" id="2838600"/>
    <lineage>
        <taxon>Bacteria</taxon>
        <taxon>Bacillati</taxon>
        <taxon>Bacillota</taxon>
        <taxon>Clostridia</taxon>
        <taxon>Lachnospirales</taxon>
        <taxon>Lachnospiraceae</taxon>
        <taxon>Fusicatenibacter</taxon>
    </lineage>
</organism>
<dbReference type="InterPro" id="IPR052170">
    <property type="entry name" value="M29_Exopeptidase"/>
</dbReference>
<evidence type="ECO:0000313" key="3">
    <source>
        <dbReference type="Proteomes" id="UP000886890"/>
    </source>
</evidence>
<dbReference type="GO" id="GO:0046872">
    <property type="term" value="F:metal ion binding"/>
    <property type="evidence" value="ECO:0007669"/>
    <property type="project" value="UniProtKB-KW"/>
</dbReference>